<organism evidence="3 4">
    <name type="scientific">Pontixanthobacter aestiaquae</name>
    <dbReference type="NCBI Taxonomy" id="1509367"/>
    <lineage>
        <taxon>Bacteria</taxon>
        <taxon>Pseudomonadati</taxon>
        <taxon>Pseudomonadota</taxon>
        <taxon>Alphaproteobacteria</taxon>
        <taxon>Sphingomonadales</taxon>
        <taxon>Erythrobacteraceae</taxon>
        <taxon>Pontixanthobacter</taxon>
    </lineage>
</organism>
<evidence type="ECO:0000313" key="4">
    <source>
        <dbReference type="Proteomes" id="UP000460290"/>
    </source>
</evidence>
<dbReference type="Pfam" id="PF18932">
    <property type="entry name" value="DUF5681"/>
    <property type="match status" value="1"/>
</dbReference>
<reference evidence="3 4" key="1">
    <citation type="submission" date="2019-12" db="EMBL/GenBank/DDBJ databases">
        <title>Genomic-based taxomic classification of the family Erythrobacteraceae.</title>
        <authorList>
            <person name="Xu L."/>
        </authorList>
    </citation>
    <scope>NUCLEOTIDE SEQUENCE [LARGE SCALE GENOMIC DNA]</scope>
    <source>
        <strain evidence="3 4">KCTC 42006</strain>
    </source>
</reference>
<dbReference type="Proteomes" id="UP000460290">
    <property type="component" value="Unassembled WGS sequence"/>
</dbReference>
<evidence type="ECO:0000313" key="3">
    <source>
        <dbReference type="EMBL" id="MXO84343.1"/>
    </source>
</evidence>
<evidence type="ECO:0000256" key="1">
    <source>
        <dbReference type="SAM" id="MobiDB-lite"/>
    </source>
</evidence>
<name>A0A844ZB61_9SPHN</name>
<comment type="caution">
    <text evidence="3">The sequence shown here is derived from an EMBL/GenBank/DDBJ whole genome shotgun (WGS) entry which is preliminary data.</text>
</comment>
<accession>A0A844ZB61</accession>
<gene>
    <name evidence="3" type="ORF">GRI35_13285</name>
</gene>
<proteinExistence type="predicted"/>
<dbReference type="OrthoDB" id="2086138at2"/>
<dbReference type="AlphaFoldDB" id="A0A844ZB61"/>
<feature type="domain" description="DUF5681" evidence="2">
    <location>
        <begin position="18"/>
        <end position="108"/>
    </location>
</feature>
<dbReference type="InterPro" id="IPR043736">
    <property type="entry name" value="DUF5681"/>
</dbReference>
<sequence>MSDVKDQYSVGYGKPPTKTRFKKGSSGNPNGRPKGARNKIPRGFGLDASAQPANQMLLEEAYRTITVREGEELVELPVIKAVFRSLGVSAMKGNRLAQATMAELVREIEEEERAAKTSLFDTACEYKFGWERAIEDARKNGRPEPTPLPHPADVIVDLASATVTYAGPITHEEKARWDRMLEYRAELQAKVSLLASGYKRLKGAKPPIPIASTLAEDWKRTTDWYDELNEPLPIRYRRPLDDRFDASILDTPAKRQTNDT</sequence>
<dbReference type="RefSeq" id="WP_160614592.1">
    <property type="nucleotide sequence ID" value="NZ_JAUFQM010000001.1"/>
</dbReference>
<protein>
    <recommendedName>
        <fullName evidence="2">DUF5681 domain-containing protein</fullName>
    </recommendedName>
</protein>
<keyword evidence="4" id="KW-1185">Reference proteome</keyword>
<feature type="region of interest" description="Disordered" evidence="1">
    <location>
        <begin position="1"/>
        <end position="43"/>
    </location>
</feature>
<evidence type="ECO:0000259" key="2">
    <source>
        <dbReference type="Pfam" id="PF18932"/>
    </source>
</evidence>
<dbReference type="EMBL" id="WTYZ01000001">
    <property type="protein sequence ID" value="MXO84343.1"/>
    <property type="molecule type" value="Genomic_DNA"/>
</dbReference>